<dbReference type="AlphaFoldDB" id="A0AA36DCV3"/>
<dbReference type="Proteomes" id="UP001177023">
    <property type="component" value="Unassembled WGS sequence"/>
</dbReference>
<proteinExistence type="predicted"/>
<feature type="non-terminal residue" evidence="1">
    <location>
        <position position="1"/>
    </location>
</feature>
<accession>A0AA36DCV3</accession>
<dbReference type="EMBL" id="CATQJA010002677">
    <property type="protein sequence ID" value="CAJ0584065.1"/>
    <property type="molecule type" value="Genomic_DNA"/>
</dbReference>
<protein>
    <submittedName>
        <fullName evidence="1">Uncharacterized protein</fullName>
    </submittedName>
</protein>
<evidence type="ECO:0000313" key="2">
    <source>
        <dbReference type="Proteomes" id="UP001177023"/>
    </source>
</evidence>
<name>A0AA36DCV3_9BILA</name>
<reference evidence="1" key="1">
    <citation type="submission" date="2023-06" db="EMBL/GenBank/DDBJ databases">
        <authorList>
            <person name="Delattre M."/>
        </authorList>
    </citation>
    <scope>NUCLEOTIDE SEQUENCE</scope>
    <source>
        <strain evidence="1">AF72</strain>
    </source>
</reference>
<sequence length="122" mass="13876">MTDIFNADVSLAIKVGLTEKPVRRGHSIAPRVRNPRPGTYELTDKGHALRIDVEKLPIYTPDAHHLRALVDDLGVEMLEAKAVIKTDLQTLVVGDIYGNFNDLWRIFHYWLSRMSEKGPEIK</sequence>
<gene>
    <name evidence="1" type="ORF">MSPICULIGERA_LOCUS22132</name>
</gene>
<comment type="caution">
    <text evidence="1">The sequence shown here is derived from an EMBL/GenBank/DDBJ whole genome shotgun (WGS) entry which is preliminary data.</text>
</comment>
<organism evidence="1 2">
    <name type="scientific">Mesorhabditis spiculigera</name>
    <dbReference type="NCBI Taxonomy" id="96644"/>
    <lineage>
        <taxon>Eukaryota</taxon>
        <taxon>Metazoa</taxon>
        <taxon>Ecdysozoa</taxon>
        <taxon>Nematoda</taxon>
        <taxon>Chromadorea</taxon>
        <taxon>Rhabditida</taxon>
        <taxon>Rhabditina</taxon>
        <taxon>Rhabditomorpha</taxon>
        <taxon>Rhabditoidea</taxon>
        <taxon>Rhabditidae</taxon>
        <taxon>Mesorhabditinae</taxon>
        <taxon>Mesorhabditis</taxon>
    </lineage>
</organism>
<keyword evidence="2" id="KW-1185">Reference proteome</keyword>
<evidence type="ECO:0000313" key="1">
    <source>
        <dbReference type="EMBL" id="CAJ0584065.1"/>
    </source>
</evidence>